<feature type="compositionally biased region" description="Acidic residues" evidence="1">
    <location>
        <begin position="357"/>
        <end position="371"/>
    </location>
</feature>
<organism evidence="4 5">
    <name type="scientific">Nocardioides mangrovicus</name>
    <dbReference type="NCBI Taxonomy" id="2478913"/>
    <lineage>
        <taxon>Bacteria</taxon>
        <taxon>Bacillati</taxon>
        <taxon>Actinomycetota</taxon>
        <taxon>Actinomycetes</taxon>
        <taxon>Propionibacteriales</taxon>
        <taxon>Nocardioidaceae</taxon>
        <taxon>Nocardioides</taxon>
    </lineage>
</organism>
<feature type="domain" description="Protein kinase" evidence="3">
    <location>
        <begin position="15"/>
        <end position="253"/>
    </location>
</feature>
<dbReference type="EMBL" id="RDBE01000010">
    <property type="protein sequence ID" value="RLV48100.1"/>
    <property type="molecule type" value="Genomic_DNA"/>
</dbReference>
<dbReference type="GO" id="GO:0005524">
    <property type="term" value="F:ATP binding"/>
    <property type="evidence" value="ECO:0007669"/>
    <property type="project" value="InterPro"/>
</dbReference>
<keyword evidence="2" id="KW-1133">Transmembrane helix</keyword>
<dbReference type="CDD" id="cd13973">
    <property type="entry name" value="PK_MviN-like"/>
    <property type="match status" value="1"/>
</dbReference>
<dbReference type="RefSeq" id="WP_121807607.1">
    <property type="nucleotide sequence ID" value="NZ_RDBE01000010.1"/>
</dbReference>
<accession>A0A3L8NY82</accession>
<feature type="compositionally biased region" description="Low complexity" evidence="1">
    <location>
        <begin position="515"/>
        <end position="531"/>
    </location>
</feature>
<dbReference type="AlphaFoldDB" id="A0A3L8NY82"/>
<keyword evidence="2" id="KW-0812">Transmembrane</keyword>
<feature type="region of interest" description="Disordered" evidence="1">
    <location>
        <begin position="390"/>
        <end position="450"/>
    </location>
</feature>
<dbReference type="PROSITE" id="PS50011">
    <property type="entry name" value="PROTEIN_KINASE_DOM"/>
    <property type="match status" value="1"/>
</dbReference>
<feature type="compositionally biased region" description="Acidic residues" evidence="1">
    <location>
        <begin position="339"/>
        <end position="349"/>
    </location>
</feature>
<dbReference type="OrthoDB" id="9786339at2"/>
<dbReference type="Gene3D" id="3.30.200.20">
    <property type="entry name" value="Phosphorylase Kinase, domain 1"/>
    <property type="match status" value="1"/>
</dbReference>
<proteinExistence type="predicted"/>
<dbReference type="Proteomes" id="UP000281708">
    <property type="component" value="Unassembled WGS sequence"/>
</dbReference>
<protein>
    <recommendedName>
        <fullName evidence="3">Protein kinase domain-containing protein</fullName>
    </recommendedName>
</protein>
<feature type="region of interest" description="Disordered" evidence="1">
    <location>
        <begin position="197"/>
        <end position="217"/>
    </location>
</feature>
<gene>
    <name evidence="4" type="ORF">D9V37_18640</name>
</gene>
<evidence type="ECO:0000259" key="3">
    <source>
        <dbReference type="PROSITE" id="PS50011"/>
    </source>
</evidence>
<evidence type="ECO:0000256" key="2">
    <source>
        <dbReference type="SAM" id="Phobius"/>
    </source>
</evidence>
<evidence type="ECO:0000256" key="1">
    <source>
        <dbReference type="SAM" id="MobiDB-lite"/>
    </source>
</evidence>
<name>A0A3L8NY82_9ACTN</name>
<evidence type="ECO:0000313" key="4">
    <source>
        <dbReference type="EMBL" id="RLV48100.1"/>
    </source>
</evidence>
<feature type="compositionally biased region" description="Polar residues" evidence="1">
    <location>
        <begin position="428"/>
        <end position="446"/>
    </location>
</feature>
<keyword evidence="2" id="KW-0472">Membrane</keyword>
<dbReference type="SUPFAM" id="SSF56112">
    <property type="entry name" value="Protein kinase-like (PK-like)"/>
    <property type="match status" value="1"/>
</dbReference>
<feature type="region of interest" description="Disordered" evidence="1">
    <location>
        <begin position="512"/>
        <end position="531"/>
    </location>
</feature>
<dbReference type="Gene3D" id="1.10.510.10">
    <property type="entry name" value="Transferase(Phosphotransferase) domain 1"/>
    <property type="match status" value="1"/>
</dbReference>
<feature type="region of interest" description="Disordered" evidence="1">
    <location>
        <begin position="277"/>
        <end position="377"/>
    </location>
</feature>
<evidence type="ECO:0000313" key="5">
    <source>
        <dbReference type="Proteomes" id="UP000281708"/>
    </source>
</evidence>
<feature type="compositionally biased region" description="Low complexity" evidence="1">
    <location>
        <begin position="283"/>
        <end position="293"/>
    </location>
</feature>
<feature type="transmembrane region" description="Helical" evidence="2">
    <location>
        <begin position="486"/>
        <end position="506"/>
    </location>
</feature>
<comment type="caution">
    <text evidence="4">The sequence shown here is derived from an EMBL/GenBank/DDBJ whole genome shotgun (WGS) entry which is preliminary data.</text>
</comment>
<dbReference type="InterPro" id="IPR000719">
    <property type="entry name" value="Prot_kinase_dom"/>
</dbReference>
<dbReference type="GO" id="GO:0004672">
    <property type="term" value="F:protein kinase activity"/>
    <property type="evidence" value="ECO:0007669"/>
    <property type="project" value="InterPro"/>
</dbReference>
<sequence length="682" mass="72341">MTVALTPGTLLGGRYRLEDLLDDVEGARFWRATDEVLARSVAVHVLPEDDERTDPLLEAARRSAAVTDARLLRVLDADVRDGLAWVINEWGQGQSLDIMVSQRPLPPDRAAWLTREVALTIAVAHAAGLAHGRLAPENVMLIESGAVRIIGFGTDACLQRRLLRSGHYPRIGAQEADVVDLAGLLYTGLVGKWPGASGSSVTAAPRDASGPLRPRQVRAGVPRPLDLVCERVLARGAPARSAYQLAAVLTEYLGEPGSPDPAVVPPTPVALEAAAGTAPQPLPEGTGPEETGPVEADPEETGRQETGRQETVAAEPDDTVTAATPFPIPVEETDHLDADDQPWEEDVTAPDDRPTDADTETDAYEADDEGEPTQLVPRDVLADAEADPDWHLPSEQEAPPAADLEPQRERPLFAPEGTRRRPRVELPTSATTSWGQTDHAATSTNGTGSGIGVVTGAESAWPFDDEDPETPRDDWEERTRRPWLRLPVAVLIVVVVLVVVASLIGFGGKVRKALPGGTASTPTASASPTAGQQLKVRAVDDLDPYGVPPEENPDQTRFVIDGNPRTAWTTSTYRGRADLGGLKPGVGVVLDLGSIQPIGSVSLALVGSPTSLDLYAAPTAARSTPTGIEGLAKIATRADAGTRLRLVPNRPVRTRYVVVWLTSLPPADGGYRGGISGVVIRS</sequence>
<dbReference type="InterPro" id="IPR011009">
    <property type="entry name" value="Kinase-like_dom_sf"/>
</dbReference>
<reference evidence="4 5" key="1">
    <citation type="submission" date="2018-10" db="EMBL/GenBank/DDBJ databases">
        <title>Marmoricola sp. 4Q3S-7 whole genome shotgun sequence.</title>
        <authorList>
            <person name="Li F."/>
        </authorList>
    </citation>
    <scope>NUCLEOTIDE SEQUENCE [LARGE SCALE GENOMIC DNA]</scope>
    <source>
        <strain evidence="4 5">4Q3S-7</strain>
    </source>
</reference>
<keyword evidence="5" id="KW-1185">Reference proteome</keyword>